<dbReference type="Gene3D" id="2.60.120.200">
    <property type="match status" value="1"/>
</dbReference>
<sequence length="273" mass="30122">MISLKVSRRVVRDERVKNGCTLILAGSYIYAGGTTVSLQDTYILSTKLPFEIKEPSRLDFFVYQAGVKGRLQVCINTIGNCALNIKGGTIDIKARRWKNYYVPITSSAHVTFCNYVTSATTHGADISNGTLKDWTISSKAVLNSLTGIPHDLSKTGSYIYAGGTTVSLQDTYILSTKIPFEIKEPSRLDFFVYQAGVKGRLQVCINTIGNCALNIKGGTIDIKARRWKNYYVPITSSAHVIHFVADGLQDNYAIGLDHIQLLNKYGMASQQCK</sequence>
<organism evidence="1 2">
    <name type="scientific">Oesophagostomum dentatum</name>
    <name type="common">Nodular worm</name>
    <dbReference type="NCBI Taxonomy" id="61180"/>
    <lineage>
        <taxon>Eukaryota</taxon>
        <taxon>Metazoa</taxon>
        <taxon>Ecdysozoa</taxon>
        <taxon>Nematoda</taxon>
        <taxon>Chromadorea</taxon>
        <taxon>Rhabditida</taxon>
        <taxon>Rhabditina</taxon>
        <taxon>Rhabditomorpha</taxon>
        <taxon>Strongyloidea</taxon>
        <taxon>Strongylidae</taxon>
        <taxon>Oesophagostomum</taxon>
    </lineage>
</organism>
<gene>
    <name evidence="1" type="ORF">OESDEN_05194</name>
</gene>
<protein>
    <submittedName>
        <fullName evidence="1">Uncharacterized protein</fullName>
    </submittedName>
</protein>
<evidence type="ECO:0000313" key="2">
    <source>
        <dbReference type="Proteomes" id="UP000053660"/>
    </source>
</evidence>
<name>A0A0B1TBB9_OESDE</name>
<evidence type="ECO:0000313" key="1">
    <source>
        <dbReference type="EMBL" id="KHJ94868.1"/>
    </source>
</evidence>
<reference evidence="1 2" key="1">
    <citation type="submission" date="2014-03" db="EMBL/GenBank/DDBJ databases">
        <title>Draft genome of the hookworm Oesophagostomum dentatum.</title>
        <authorList>
            <person name="Mitreva M."/>
        </authorList>
    </citation>
    <scope>NUCLEOTIDE SEQUENCE [LARGE SCALE GENOMIC DNA]</scope>
    <source>
        <strain evidence="1 2">OD-Hann</strain>
    </source>
</reference>
<dbReference type="OrthoDB" id="5914193at2759"/>
<dbReference type="AlphaFoldDB" id="A0A0B1TBB9"/>
<keyword evidence="2" id="KW-1185">Reference proteome</keyword>
<accession>A0A0B1TBB9</accession>
<proteinExistence type="predicted"/>
<dbReference type="EMBL" id="KN550169">
    <property type="protein sequence ID" value="KHJ94868.1"/>
    <property type="molecule type" value="Genomic_DNA"/>
</dbReference>
<dbReference type="Proteomes" id="UP000053660">
    <property type="component" value="Unassembled WGS sequence"/>
</dbReference>
<dbReference type="SUPFAM" id="SSF49899">
    <property type="entry name" value="Concanavalin A-like lectins/glucanases"/>
    <property type="match status" value="1"/>
</dbReference>
<dbReference type="InterPro" id="IPR013320">
    <property type="entry name" value="ConA-like_dom_sf"/>
</dbReference>